<name>A0A8A0RKZ2_9FIRM</name>
<dbReference type="RefSeq" id="WP_206708508.1">
    <property type="nucleotide sequence ID" value="NZ_CP059066.1"/>
</dbReference>
<dbReference type="PROSITE" id="PS00670">
    <property type="entry name" value="D_2_HYDROXYACID_DH_2"/>
    <property type="match status" value="1"/>
</dbReference>
<dbReference type="InterPro" id="IPR050418">
    <property type="entry name" value="D-iso_2-hydroxyacid_DH_PdxB"/>
</dbReference>
<dbReference type="GO" id="GO:0051287">
    <property type="term" value="F:NAD binding"/>
    <property type="evidence" value="ECO:0007669"/>
    <property type="project" value="InterPro"/>
</dbReference>
<organism evidence="7 8">
    <name type="scientific">Koleobacter methoxysyntrophicus</name>
    <dbReference type="NCBI Taxonomy" id="2751313"/>
    <lineage>
        <taxon>Bacteria</taxon>
        <taxon>Bacillati</taxon>
        <taxon>Bacillota</taxon>
        <taxon>Clostridia</taxon>
        <taxon>Koleobacterales</taxon>
        <taxon>Koleobacteraceae</taxon>
        <taxon>Koleobacter</taxon>
    </lineage>
</organism>
<evidence type="ECO:0000259" key="6">
    <source>
        <dbReference type="Pfam" id="PF02826"/>
    </source>
</evidence>
<dbReference type="KEGG" id="kme:H0A61_00608"/>
<feature type="domain" description="D-isomer specific 2-hydroxyacid dehydrogenase catalytic" evidence="5">
    <location>
        <begin position="21"/>
        <end position="316"/>
    </location>
</feature>
<proteinExistence type="inferred from homology"/>
<keyword evidence="2 4" id="KW-0560">Oxidoreductase</keyword>
<dbReference type="InterPro" id="IPR006139">
    <property type="entry name" value="D-isomer_2_OHA_DH_cat_dom"/>
</dbReference>
<dbReference type="EC" id="1.1.1.81" evidence="7"/>
<dbReference type="InterPro" id="IPR006140">
    <property type="entry name" value="D-isomer_DH_NAD-bd"/>
</dbReference>
<gene>
    <name evidence="7" type="ORF">H0A61_00608</name>
</gene>
<reference evidence="7" key="1">
    <citation type="submission" date="2020-07" db="EMBL/GenBank/DDBJ databases">
        <title>Koleobacter methoxysyntrophicus gen. nov., sp. nov., a novel anaerobic bacterium isolated from deep subsurface oil field and proposal of Koleobacterales ord. nov. in the phylum Firmicutes.</title>
        <authorList>
            <person name="Sakamoto S."/>
            <person name="Tamaki H."/>
        </authorList>
    </citation>
    <scope>NUCLEOTIDE SEQUENCE</scope>
    <source>
        <strain evidence="7">NRmbB1</strain>
    </source>
</reference>
<evidence type="ECO:0000313" key="8">
    <source>
        <dbReference type="Proteomes" id="UP000662904"/>
    </source>
</evidence>
<dbReference type="GO" id="GO:0016618">
    <property type="term" value="F:hydroxypyruvate reductase [NAD(P)H] activity"/>
    <property type="evidence" value="ECO:0007669"/>
    <property type="project" value="UniProtKB-EC"/>
</dbReference>
<dbReference type="FunFam" id="3.40.50.720:FF:000203">
    <property type="entry name" value="D-3-phosphoglycerate dehydrogenase (SerA)"/>
    <property type="match status" value="1"/>
</dbReference>
<evidence type="ECO:0000259" key="5">
    <source>
        <dbReference type="Pfam" id="PF00389"/>
    </source>
</evidence>
<evidence type="ECO:0000256" key="3">
    <source>
        <dbReference type="ARBA" id="ARBA00023027"/>
    </source>
</evidence>
<evidence type="ECO:0000256" key="2">
    <source>
        <dbReference type="ARBA" id="ARBA00023002"/>
    </source>
</evidence>
<accession>A0A8A0RKZ2</accession>
<evidence type="ECO:0000256" key="1">
    <source>
        <dbReference type="ARBA" id="ARBA00005854"/>
    </source>
</evidence>
<dbReference type="PANTHER" id="PTHR43761:SF1">
    <property type="entry name" value="D-ISOMER SPECIFIC 2-HYDROXYACID DEHYDROGENASE CATALYTIC DOMAIN-CONTAINING PROTEIN-RELATED"/>
    <property type="match status" value="1"/>
</dbReference>
<dbReference type="InterPro" id="IPR036291">
    <property type="entry name" value="NAD(P)-bd_dom_sf"/>
</dbReference>
<evidence type="ECO:0000313" key="7">
    <source>
        <dbReference type="EMBL" id="QSQ08288.1"/>
    </source>
</evidence>
<feature type="domain" description="D-isomer specific 2-hydroxyacid dehydrogenase NAD-binding" evidence="6">
    <location>
        <begin position="108"/>
        <end position="284"/>
    </location>
</feature>
<dbReference type="SUPFAM" id="SSF51735">
    <property type="entry name" value="NAD(P)-binding Rossmann-fold domains"/>
    <property type="match status" value="1"/>
</dbReference>
<keyword evidence="8" id="KW-1185">Reference proteome</keyword>
<dbReference type="CDD" id="cd05299">
    <property type="entry name" value="CtBP_dh"/>
    <property type="match status" value="1"/>
</dbReference>
<dbReference type="EMBL" id="CP059066">
    <property type="protein sequence ID" value="QSQ08288.1"/>
    <property type="molecule type" value="Genomic_DNA"/>
</dbReference>
<dbReference type="Pfam" id="PF00389">
    <property type="entry name" value="2-Hacid_dh"/>
    <property type="match status" value="1"/>
</dbReference>
<sequence>MAKYYIPVWSSIIKDIEIEKQEMAGFDAEVEFIRDREEFIKVAAKADAVITADSKIDRSIIGNLVKCKIIVRQGIGFDNIDIKAAAEKNIIVCNVPDYCTDEVSDHTIALILSLVRKVPVYSGLVKNGIWDIKSVSPIRRLSTLILGLAGFGKIAREVARKAKPFGFRIMAFDPYVSPQLAGEYGVDLVNFEDLIKESDIISIHVPLSKETLHLFDKTKFNLMKPTAYIVNTGRGPLINEKDLYEALKNNRLAGAALDVLEQEPPQKDNPLLALENVIVTPHAAFYSEESYIDLRRKAVQEVKRVLSNQPPLNQVNKSASVK</sequence>
<dbReference type="AlphaFoldDB" id="A0A8A0RKZ2"/>
<dbReference type="PANTHER" id="PTHR43761">
    <property type="entry name" value="D-ISOMER SPECIFIC 2-HYDROXYACID DEHYDROGENASE FAMILY PROTEIN (AFU_ORTHOLOGUE AFUA_1G13630)"/>
    <property type="match status" value="1"/>
</dbReference>
<dbReference type="GO" id="GO:0003714">
    <property type="term" value="F:transcription corepressor activity"/>
    <property type="evidence" value="ECO:0007669"/>
    <property type="project" value="InterPro"/>
</dbReference>
<dbReference type="Pfam" id="PF02826">
    <property type="entry name" value="2-Hacid_dh_C"/>
    <property type="match status" value="1"/>
</dbReference>
<keyword evidence="3" id="KW-0520">NAD</keyword>
<dbReference type="Gene3D" id="3.40.50.720">
    <property type="entry name" value="NAD(P)-binding Rossmann-like Domain"/>
    <property type="match status" value="2"/>
</dbReference>
<dbReference type="SUPFAM" id="SSF52283">
    <property type="entry name" value="Formate/glycerate dehydrogenase catalytic domain-like"/>
    <property type="match status" value="1"/>
</dbReference>
<dbReference type="PROSITE" id="PS00671">
    <property type="entry name" value="D_2_HYDROXYACID_DH_3"/>
    <property type="match status" value="1"/>
</dbReference>
<evidence type="ECO:0000256" key="4">
    <source>
        <dbReference type="RuleBase" id="RU003719"/>
    </source>
</evidence>
<dbReference type="Proteomes" id="UP000662904">
    <property type="component" value="Chromosome"/>
</dbReference>
<dbReference type="InterPro" id="IPR043322">
    <property type="entry name" value="CtBP"/>
</dbReference>
<comment type="similarity">
    <text evidence="1 4">Belongs to the D-isomer specific 2-hydroxyacid dehydrogenase family.</text>
</comment>
<protein>
    <submittedName>
        <fullName evidence="7">Hydroxypyruvate reductase</fullName>
        <ecNumber evidence="7">1.1.1.81</ecNumber>
    </submittedName>
</protein>
<dbReference type="InterPro" id="IPR029753">
    <property type="entry name" value="D-isomer_DH_CS"/>
</dbReference>